<evidence type="ECO:0000256" key="1">
    <source>
        <dbReference type="ARBA" id="ARBA00009005"/>
    </source>
</evidence>
<dbReference type="PANTHER" id="PTHR48104:SF30">
    <property type="entry name" value="METACASPASE-1"/>
    <property type="match status" value="1"/>
</dbReference>
<gene>
    <name evidence="6" type="ORF">PHLCEN_2v4845</name>
</gene>
<evidence type="ECO:0000256" key="3">
    <source>
        <dbReference type="ARBA" id="ARBA00022807"/>
    </source>
</evidence>
<dbReference type="PANTHER" id="PTHR48104">
    <property type="entry name" value="METACASPASE-4"/>
    <property type="match status" value="1"/>
</dbReference>
<dbReference type="GO" id="GO:0004197">
    <property type="term" value="F:cysteine-type endopeptidase activity"/>
    <property type="evidence" value="ECO:0007669"/>
    <property type="project" value="InterPro"/>
</dbReference>
<comment type="caution">
    <text evidence="6">The sequence shown here is derived from an EMBL/GenBank/DDBJ whole genome shotgun (WGS) entry which is preliminary data.</text>
</comment>
<sequence length="706" mass="78962">MVLSYFSRFAYASIWYLLDYILPFRLFALLIGINEYYHPTPQLNGAVNDAKKVKAFLLNNLNVPQENIRILLNNEAKRNSIIEEFAKLQSNENIEPGDPILIYFAGHGAKGVLKGDFTCQANPDTEHTIELLLPFDYTHQQGNKANPTAIADLTINGLLQELAEKKGDNITVIMDCCYSGSGTRDIEYTTRGVNEIIFIDSPKDIFYPAPPIVERGMSIPQESRYSGLASHVLLAACRSDQRAREDRITGGLFTNVLLEQLREAFREGATPMTYTALIQRLPAIRHDNVEQIPQCEGHNRNRFLFSRNAPSLDTRPTFNAPLKDGKYTINAGAAHGTIAEGDRFQLNNLELIVEKLNPFSTLLKVNGLIPPDLPLAGSVVQISSLADLSVYVSDSTLREGVKHLVGDSSDSWRYGYTVPGRTPKIRFVEQEDEAQFTIRTVNNNKIAFNLVPANCQCSIDLPGSDPHSRICSIIYAAWSYYYYWNRQGTDTVSKSVDIELSKLVKQDQAGEYPRYPWIPDPKSTIFLSRPSQGCRFRGVKVTPDNQTRYGIRITNQSSEHPLYCSVFYFDSDFSIAPTYLPGASNTEVEPPLRRGKSLTIGYGAGGSKPWRYYLPDGPELGVEIGYLQIFLSNKHIDFSHMVQKSPLPSSDGGGNSHHGHGHGSGILERRSQRDERSDDADICRWDVMTFIVDQGQGNMDSGFANM</sequence>
<dbReference type="Pfam" id="PF00656">
    <property type="entry name" value="Peptidase_C14"/>
    <property type="match status" value="1"/>
</dbReference>
<feature type="domain" description="Peptidase C14 caspase" evidence="5">
    <location>
        <begin position="27"/>
        <end position="302"/>
    </location>
</feature>
<dbReference type="AlphaFoldDB" id="A0A2R6PG75"/>
<keyword evidence="3" id="KW-0788">Thiol protease</keyword>
<protein>
    <recommendedName>
        <fullName evidence="5">Peptidase C14 caspase domain-containing protein</fullName>
    </recommendedName>
</protein>
<organism evidence="6 7">
    <name type="scientific">Hermanssonia centrifuga</name>
    <dbReference type="NCBI Taxonomy" id="98765"/>
    <lineage>
        <taxon>Eukaryota</taxon>
        <taxon>Fungi</taxon>
        <taxon>Dikarya</taxon>
        <taxon>Basidiomycota</taxon>
        <taxon>Agaricomycotina</taxon>
        <taxon>Agaricomycetes</taxon>
        <taxon>Polyporales</taxon>
        <taxon>Meruliaceae</taxon>
        <taxon>Hermanssonia</taxon>
    </lineage>
</organism>
<proteinExistence type="inferred from homology"/>
<feature type="compositionally biased region" description="Basic and acidic residues" evidence="4">
    <location>
        <begin position="667"/>
        <end position="678"/>
    </location>
</feature>
<dbReference type="InterPro" id="IPR029030">
    <property type="entry name" value="Caspase-like_dom_sf"/>
</dbReference>
<dbReference type="GO" id="GO:0006915">
    <property type="term" value="P:apoptotic process"/>
    <property type="evidence" value="ECO:0007669"/>
    <property type="project" value="UniProtKB-KW"/>
</dbReference>
<dbReference type="SUPFAM" id="SSF52129">
    <property type="entry name" value="Caspase-like"/>
    <property type="match status" value="1"/>
</dbReference>
<keyword evidence="3" id="KW-0378">Hydrolase</keyword>
<evidence type="ECO:0000259" key="5">
    <source>
        <dbReference type="Pfam" id="PF00656"/>
    </source>
</evidence>
<dbReference type="GO" id="GO:0006508">
    <property type="term" value="P:proteolysis"/>
    <property type="evidence" value="ECO:0007669"/>
    <property type="project" value="InterPro"/>
</dbReference>
<comment type="similarity">
    <text evidence="1">Belongs to the peptidase C14B family.</text>
</comment>
<dbReference type="OrthoDB" id="3223806at2759"/>
<dbReference type="InterPro" id="IPR011600">
    <property type="entry name" value="Pept_C14_caspase"/>
</dbReference>
<dbReference type="Proteomes" id="UP000186601">
    <property type="component" value="Unassembled WGS sequence"/>
</dbReference>
<dbReference type="InterPro" id="IPR050452">
    <property type="entry name" value="Metacaspase"/>
</dbReference>
<evidence type="ECO:0000313" key="6">
    <source>
        <dbReference type="EMBL" id="PSR90696.1"/>
    </source>
</evidence>
<name>A0A2R6PG75_9APHY</name>
<dbReference type="EMBL" id="MLYV02000493">
    <property type="protein sequence ID" value="PSR90696.1"/>
    <property type="molecule type" value="Genomic_DNA"/>
</dbReference>
<evidence type="ECO:0000256" key="2">
    <source>
        <dbReference type="ARBA" id="ARBA00022703"/>
    </source>
</evidence>
<dbReference type="GO" id="GO:0005737">
    <property type="term" value="C:cytoplasm"/>
    <property type="evidence" value="ECO:0007669"/>
    <property type="project" value="TreeGrafter"/>
</dbReference>
<keyword evidence="3" id="KW-0645">Protease</keyword>
<keyword evidence="2" id="KW-0053">Apoptosis</keyword>
<keyword evidence="7" id="KW-1185">Reference proteome</keyword>
<feature type="region of interest" description="Disordered" evidence="4">
    <location>
        <begin position="642"/>
        <end position="678"/>
    </location>
</feature>
<reference evidence="6 7" key="1">
    <citation type="submission" date="2018-02" db="EMBL/GenBank/DDBJ databases">
        <title>Genome sequence of the basidiomycete white-rot fungus Phlebia centrifuga.</title>
        <authorList>
            <person name="Granchi Z."/>
            <person name="Peng M."/>
            <person name="de Vries R.P."/>
            <person name="Hilden K."/>
            <person name="Makela M.R."/>
            <person name="Grigoriev I."/>
            <person name="Riley R."/>
        </authorList>
    </citation>
    <scope>NUCLEOTIDE SEQUENCE [LARGE SCALE GENOMIC DNA]</scope>
    <source>
        <strain evidence="6 7">FBCC195</strain>
    </source>
</reference>
<accession>A0A2R6PG75</accession>
<evidence type="ECO:0000256" key="4">
    <source>
        <dbReference type="SAM" id="MobiDB-lite"/>
    </source>
</evidence>
<dbReference type="Gene3D" id="3.40.50.1460">
    <property type="match status" value="1"/>
</dbReference>
<evidence type="ECO:0000313" key="7">
    <source>
        <dbReference type="Proteomes" id="UP000186601"/>
    </source>
</evidence>